<keyword evidence="7" id="KW-1185">Reference proteome</keyword>
<dbReference type="HOGENOM" id="CLU_058669_0_0_10"/>
<name>H1Y2V7_9SPHI</name>
<protein>
    <submittedName>
        <fullName evidence="6">Pyridoxamine 5'-phosphate oxidase-related FMN-binding protein</fullName>
    </submittedName>
</protein>
<dbReference type="GO" id="GO:0010181">
    <property type="term" value="F:FMN binding"/>
    <property type="evidence" value="ECO:0007669"/>
    <property type="project" value="InterPro"/>
</dbReference>
<dbReference type="SUPFAM" id="SSF50475">
    <property type="entry name" value="FMN-binding split barrel"/>
    <property type="match status" value="1"/>
</dbReference>
<dbReference type="RefSeq" id="WP_008509358.1">
    <property type="nucleotide sequence ID" value="NZ_CM001403.1"/>
</dbReference>
<dbReference type="PANTHER" id="PTHR10851">
    <property type="entry name" value="PYRIDOXINE-5-PHOSPHATE OXIDASE"/>
    <property type="match status" value="1"/>
</dbReference>
<feature type="domain" description="Pyridoxamine 5'-phosphate oxidase Alr4036 family FMN-binding" evidence="5">
    <location>
        <begin position="38"/>
        <end position="99"/>
    </location>
</feature>
<proteinExistence type="predicted"/>
<dbReference type="Gene3D" id="2.30.110.10">
    <property type="entry name" value="Electron Transport, Fmn-binding Protein, Chain A"/>
    <property type="match status" value="1"/>
</dbReference>
<dbReference type="PANTHER" id="PTHR10851:SF3">
    <property type="entry name" value="PYRIDOXINE_PYRIDOXAMINE 5'-PHOSPHATE OXIDASE 2"/>
    <property type="match status" value="1"/>
</dbReference>
<dbReference type="InterPro" id="IPR000659">
    <property type="entry name" value="Pyridox_Oxase"/>
</dbReference>
<gene>
    <name evidence="6" type="ORF">Mucpa_4412</name>
</gene>
<comment type="cofactor">
    <cofactor evidence="1">
        <name>FMN</name>
        <dbReference type="ChEBI" id="CHEBI:58210"/>
    </cofactor>
</comment>
<dbReference type="GO" id="GO:0004733">
    <property type="term" value="F:pyridoxamine phosphate oxidase activity"/>
    <property type="evidence" value="ECO:0007669"/>
    <property type="project" value="InterPro"/>
</dbReference>
<evidence type="ECO:0000256" key="4">
    <source>
        <dbReference type="ARBA" id="ARBA00023002"/>
    </source>
</evidence>
<keyword evidence="4" id="KW-0560">Oxidoreductase</keyword>
<evidence type="ECO:0000313" key="6">
    <source>
        <dbReference type="EMBL" id="EHQ28502.1"/>
    </source>
</evidence>
<reference evidence="6" key="1">
    <citation type="submission" date="2011-09" db="EMBL/GenBank/DDBJ databases">
        <title>The permanent draft genome of Mucilaginibacter paludis DSM 18603.</title>
        <authorList>
            <consortium name="US DOE Joint Genome Institute (JGI-PGF)"/>
            <person name="Lucas S."/>
            <person name="Han J."/>
            <person name="Lapidus A."/>
            <person name="Bruce D."/>
            <person name="Goodwin L."/>
            <person name="Pitluck S."/>
            <person name="Peters L."/>
            <person name="Kyrpides N."/>
            <person name="Mavromatis K."/>
            <person name="Ivanova N."/>
            <person name="Mikhailova N."/>
            <person name="Held B."/>
            <person name="Detter J.C."/>
            <person name="Tapia R."/>
            <person name="Han C."/>
            <person name="Land M."/>
            <person name="Hauser L."/>
            <person name="Markowitz V."/>
            <person name="Cheng J.-F."/>
            <person name="Hugenholtz P."/>
            <person name="Woyke T."/>
            <person name="Wu D."/>
            <person name="Tindall B."/>
            <person name="Brambilla E."/>
            <person name="Klenk H.-P."/>
            <person name="Eisen J.A."/>
        </authorList>
    </citation>
    <scope>NUCLEOTIDE SEQUENCE [LARGE SCALE GENOMIC DNA]</scope>
    <source>
        <strain evidence="6">DSM 18603</strain>
    </source>
</reference>
<dbReference type="eggNOG" id="COG5135">
    <property type="taxonomic scope" value="Bacteria"/>
</dbReference>
<evidence type="ECO:0000256" key="2">
    <source>
        <dbReference type="ARBA" id="ARBA00022630"/>
    </source>
</evidence>
<dbReference type="AlphaFoldDB" id="H1Y2V7"/>
<evidence type="ECO:0000256" key="1">
    <source>
        <dbReference type="ARBA" id="ARBA00001917"/>
    </source>
</evidence>
<evidence type="ECO:0000313" key="7">
    <source>
        <dbReference type="Proteomes" id="UP000002774"/>
    </source>
</evidence>
<evidence type="ECO:0000256" key="3">
    <source>
        <dbReference type="ARBA" id="ARBA00022643"/>
    </source>
</evidence>
<accession>H1Y2V7</accession>
<organism evidence="6 7">
    <name type="scientific">Mucilaginibacter paludis DSM 18603</name>
    <dbReference type="NCBI Taxonomy" id="714943"/>
    <lineage>
        <taxon>Bacteria</taxon>
        <taxon>Pseudomonadati</taxon>
        <taxon>Bacteroidota</taxon>
        <taxon>Sphingobacteriia</taxon>
        <taxon>Sphingobacteriales</taxon>
        <taxon>Sphingobacteriaceae</taxon>
        <taxon>Mucilaginibacter</taxon>
    </lineage>
</organism>
<dbReference type="EMBL" id="CM001403">
    <property type="protein sequence ID" value="EHQ28502.1"/>
    <property type="molecule type" value="Genomic_DNA"/>
</dbReference>
<dbReference type="InterPro" id="IPR012349">
    <property type="entry name" value="Split_barrel_FMN-bd"/>
</dbReference>
<evidence type="ECO:0000259" key="5">
    <source>
        <dbReference type="Pfam" id="PF12766"/>
    </source>
</evidence>
<sequence>MEDTLSEVFTQCWGKLLYGSLINDNAFHTGVLGTQGEGSIGMRTVVLRAVKPDEKQLVFYTDKRSSKMTDLTAVPFANWLFYDGSERVQVKLLGNTIIHHMDEVSQSHWQKVNGDARKLYMAVPAPSTSTDYPTDGLEHLNSGSNTEDAYLNFAVVITTVDFIEWLSLKKDGHRRAQFKLIDGSWKGQWIIP</sequence>
<keyword evidence="3" id="KW-0288">FMN</keyword>
<dbReference type="GO" id="GO:0008615">
    <property type="term" value="P:pyridoxine biosynthetic process"/>
    <property type="evidence" value="ECO:0007669"/>
    <property type="project" value="InterPro"/>
</dbReference>
<dbReference type="OrthoDB" id="1493996at2"/>
<dbReference type="InterPro" id="IPR024624">
    <property type="entry name" value="Pyridox_Oxase_Alr4036_FMN-bd"/>
</dbReference>
<dbReference type="Pfam" id="PF12766">
    <property type="entry name" value="Pyridox_oxase_2"/>
    <property type="match status" value="1"/>
</dbReference>
<dbReference type="STRING" id="714943.Mucpa_4412"/>
<keyword evidence="2" id="KW-0285">Flavoprotein</keyword>
<dbReference type="Proteomes" id="UP000002774">
    <property type="component" value="Chromosome"/>
</dbReference>